<accession>A0A0J7KDH6</accession>
<dbReference type="PaxDb" id="67767-A0A0J7KDH6"/>
<sequence>MYLNDLKTRLLPRAIPNATQTTSNVMANPNCDTYIISQESTGFGQEFHQESKINTNELLYGQMESTESKNSNIQNAIQEAIRRLQNIGLKVLALVTDMGKNYQNMTKRLGLTPKKPYFDIDGEHIHYLADPPHLIKATRNNAYINDIKYNGYQISWDYIVTLYNYDKNQPNRLAYKLTDTHVQSSGAQNVHANVKQDKGKAILIDDHDYREISLPEQNALRYVCG</sequence>
<comment type="caution">
    <text evidence="2">The sequence shown here is derived from an EMBL/GenBank/DDBJ whole genome shotgun (WGS) entry which is preliminary data.</text>
</comment>
<dbReference type="Pfam" id="PF21787">
    <property type="entry name" value="TNP-like_RNaseH_N"/>
    <property type="match status" value="1"/>
</dbReference>
<feature type="domain" description="Transposable element P transposase-like RNase H" evidence="1">
    <location>
        <begin position="67"/>
        <end position="110"/>
    </location>
</feature>
<name>A0A0J7KDH6_LASNI</name>
<reference evidence="2 3" key="1">
    <citation type="submission" date="2015-04" db="EMBL/GenBank/DDBJ databases">
        <title>Lasius niger genome sequencing.</title>
        <authorList>
            <person name="Konorov E.A."/>
            <person name="Nikitin M.A."/>
            <person name="Kirill M.V."/>
            <person name="Chang P."/>
        </authorList>
    </citation>
    <scope>NUCLEOTIDE SEQUENCE [LARGE SCALE GENOMIC DNA]</scope>
    <source>
        <tissue evidence="2">Whole</tissue>
    </source>
</reference>
<gene>
    <name evidence="2" type="ORF">RF55_12320</name>
</gene>
<dbReference type="InterPro" id="IPR048365">
    <property type="entry name" value="TNP-like_RNaseH_N"/>
</dbReference>
<organism evidence="2 3">
    <name type="scientific">Lasius niger</name>
    <name type="common">Black garden ant</name>
    <dbReference type="NCBI Taxonomy" id="67767"/>
    <lineage>
        <taxon>Eukaryota</taxon>
        <taxon>Metazoa</taxon>
        <taxon>Ecdysozoa</taxon>
        <taxon>Arthropoda</taxon>
        <taxon>Hexapoda</taxon>
        <taxon>Insecta</taxon>
        <taxon>Pterygota</taxon>
        <taxon>Neoptera</taxon>
        <taxon>Endopterygota</taxon>
        <taxon>Hymenoptera</taxon>
        <taxon>Apocrita</taxon>
        <taxon>Aculeata</taxon>
        <taxon>Formicoidea</taxon>
        <taxon>Formicidae</taxon>
        <taxon>Formicinae</taxon>
        <taxon>Lasius</taxon>
        <taxon>Lasius</taxon>
    </lineage>
</organism>
<evidence type="ECO:0000313" key="2">
    <source>
        <dbReference type="EMBL" id="KMQ88224.1"/>
    </source>
</evidence>
<evidence type="ECO:0000313" key="3">
    <source>
        <dbReference type="Proteomes" id="UP000036403"/>
    </source>
</evidence>
<dbReference type="STRING" id="67767.A0A0J7KDH6"/>
<dbReference type="AlphaFoldDB" id="A0A0J7KDH6"/>
<keyword evidence="3" id="KW-1185">Reference proteome</keyword>
<dbReference type="OrthoDB" id="7696810at2759"/>
<dbReference type="Proteomes" id="UP000036403">
    <property type="component" value="Unassembled WGS sequence"/>
</dbReference>
<proteinExistence type="predicted"/>
<dbReference type="EMBL" id="LBMM01009306">
    <property type="protein sequence ID" value="KMQ88224.1"/>
    <property type="molecule type" value="Genomic_DNA"/>
</dbReference>
<evidence type="ECO:0000259" key="1">
    <source>
        <dbReference type="Pfam" id="PF21787"/>
    </source>
</evidence>
<protein>
    <submittedName>
        <fullName evidence="2">Thap domain-containing</fullName>
    </submittedName>
</protein>